<gene>
    <name evidence="1" type="ORF">SI7747_02001809</name>
</gene>
<dbReference type="Proteomes" id="UP001189122">
    <property type="component" value="Unassembled WGS sequence"/>
</dbReference>
<keyword evidence="2" id="KW-1185">Reference proteome</keyword>
<evidence type="ECO:0000313" key="1">
    <source>
        <dbReference type="EMBL" id="CAA2615552.1"/>
    </source>
</evidence>
<reference evidence="1 2" key="1">
    <citation type="submission" date="2019-12" db="EMBL/GenBank/DDBJ databases">
        <authorList>
            <person name="Scholz U."/>
            <person name="Mascher M."/>
            <person name="Fiebig A."/>
        </authorList>
    </citation>
    <scope>NUCLEOTIDE SEQUENCE</scope>
</reference>
<evidence type="ECO:0000313" key="2">
    <source>
        <dbReference type="Proteomes" id="UP001189122"/>
    </source>
</evidence>
<sequence length="96" mass="10281">MCRQEVNGCTGGFSGQPDLHFLIRLGIAAVPLSNAARTASTSLGRVIFRSSSKAATFWKMEVLESFSFSPLLRACSTRTCRSFCISGYVALHGSSA</sequence>
<accession>A0A7I8ICA0</accession>
<dbReference type="EMBL" id="LR743589">
    <property type="protein sequence ID" value="CAA2615552.1"/>
    <property type="molecule type" value="Genomic_DNA"/>
</dbReference>
<name>A0A7I8ICA0_SPIIN</name>
<protein>
    <submittedName>
        <fullName evidence="1">Uncharacterized protein</fullName>
    </submittedName>
</protein>
<dbReference type="EMBL" id="CACRZD030000002">
    <property type="protein sequence ID" value="CAA6655269.1"/>
    <property type="molecule type" value="Genomic_DNA"/>
</dbReference>
<dbReference type="AlphaFoldDB" id="A0A7I8ICA0"/>
<proteinExistence type="predicted"/>
<organism evidence="1">
    <name type="scientific">Spirodela intermedia</name>
    <name type="common">Intermediate duckweed</name>
    <dbReference type="NCBI Taxonomy" id="51605"/>
    <lineage>
        <taxon>Eukaryota</taxon>
        <taxon>Viridiplantae</taxon>
        <taxon>Streptophyta</taxon>
        <taxon>Embryophyta</taxon>
        <taxon>Tracheophyta</taxon>
        <taxon>Spermatophyta</taxon>
        <taxon>Magnoliopsida</taxon>
        <taxon>Liliopsida</taxon>
        <taxon>Araceae</taxon>
        <taxon>Lemnoideae</taxon>
        <taxon>Spirodela</taxon>
    </lineage>
</organism>